<comment type="caution">
    <text evidence="2">The sequence shown here is derived from an EMBL/GenBank/DDBJ whole genome shotgun (WGS) entry which is preliminary data.</text>
</comment>
<proteinExistence type="predicted"/>
<sequence length="462" mass="50416">MALLKILFFALGAAAGTTNYRKCAIDTDVAIIGGGGSGAYAAVRLREDFGKKIVVVEKENRLGGHTQAWYDPVTGEAFDYGVEAFTNITASTEFFARFNVAVRAPDFSQSQTLYADFENGKTVNYTPPSSEEATAAMGRYREQWHKYGGLMLPTSSGFPAGDDIPEDLLLTWDEFARKFDLEAASPMIWNTVGVDLKAALMIDVWKAYYPTLTGFQPASGDNSEIFQKAAQLLGNDVLYESEVVWAKRSNGGVRLRAKSKDGNTTEINAKRLLVSIGPETLKPGVFDLDDEELAVFSSTTGSRYYTGIVSHPSLPAQQVANVVPEAMAANYLAYPTVPFLAGFKYKGNSSTGPVYRSLVVAPSDMNPEDAKSIVRSSLQNLMDTGTVPAGDANQLDFKAFADHGIMYRRWSVDQLRGGIASRANALQGLRSTWYTGAYWMNNNAAMLWNTTDAILPTMLETI</sequence>
<dbReference type="Gene3D" id="1.10.405.20">
    <property type="match status" value="1"/>
</dbReference>
<dbReference type="Gene3D" id="3.30.70.1990">
    <property type="match status" value="1"/>
</dbReference>
<feature type="signal peptide" evidence="1">
    <location>
        <begin position="1"/>
        <end position="16"/>
    </location>
</feature>
<dbReference type="Proteomes" id="UP001498421">
    <property type="component" value="Unassembled WGS sequence"/>
</dbReference>
<dbReference type="InterPro" id="IPR036188">
    <property type="entry name" value="FAD/NAD-bd_sf"/>
</dbReference>
<evidence type="ECO:0008006" key="4">
    <source>
        <dbReference type="Google" id="ProtNLM"/>
    </source>
</evidence>
<dbReference type="Gene3D" id="3.50.50.60">
    <property type="entry name" value="FAD/NAD(P)-binding domain"/>
    <property type="match status" value="1"/>
</dbReference>
<reference evidence="2 3" key="1">
    <citation type="journal article" date="2025" name="Microbiol. Resour. Announc.">
        <title>Draft genome sequences for Neonectria magnoliae and Neonectria punicea, canker pathogens of Liriodendron tulipifera and Acer saccharum in West Virginia.</title>
        <authorList>
            <person name="Petronek H.M."/>
            <person name="Kasson M.T."/>
            <person name="Metheny A.M."/>
            <person name="Stauder C.M."/>
            <person name="Lovett B."/>
            <person name="Lynch S.C."/>
            <person name="Garnas J.R."/>
            <person name="Kasson L.R."/>
            <person name="Stajich J.E."/>
        </authorList>
    </citation>
    <scope>NUCLEOTIDE SEQUENCE [LARGE SCALE GENOMIC DNA]</scope>
    <source>
        <strain evidence="2 3">NRRL 64651</strain>
    </source>
</reference>
<keyword evidence="3" id="KW-1185">Reference proteome</keyword>
<dbReference type="Pfam" id="PF13450">
    <property type="entry name" value="NAD_binding_8"/>
    <property type="match status" value="1"/>
</dbReference>
<accession>A0ABR1HQA2</accession>
<keyword evidence="1" id="KW-0732">Signal</keyword>
<evidence type="ECO:0000313" key="2">
    <source>
        <dbReference type="EMBL" id="KAK7423050.1"/>
    </source>
</evidence>
<protein>
    <recommendedName>
        <fullName evidence="4">Amine oxidase domain-containing protein</fullName>
    </recommendedName>
</protein>
<name>A0ABR1HQA2_9HYPO</name>
<evidence type="ECO:0000256" key="1">
    <source>
        <dbReference type="SAM" id="SignalP"/>
    </source>
</evidence>
<dbReference type="EMBL" id="JAZAVK010000102">
    <property type="protein sequence ID" value="KAK7423050.1"/>
    <property type="molecule type" value="Genomic_DNA"/>
</dbReference>
<evidence type="ECO:0000313" key="3">
    <source>
        <dbReference type="Proteomes" id="UP001498421"/>
    </source>
</evidence>
<organism evidence="2 3">
    <name type="scientific">Neonectria magnoliae</name>
    <dbReference type="NCBI Taxonomy" id="2732573"/>
    <lineage>
        <taxon>Eukaryota</taxon>
        <taxon>Fungi</taxon>
        <taxon>Dikarya</taxon>
        <taxon>Ascomycota</taxon>
        <taxon>Pezizomycotina</taxon>
        <taxon>Sordariomycetes</taxon>
        <taxon>Hypocreomycetidae</taxon>
        <taxon>Hypocreales</taxon>
        <taxon>Nectriaceae</taxon>
        <taxon>Neonectria</taxon>
    </lineage>
</organism>
<dbReference type="SUPFAM" id="SSF51905">
    <property type="entry name" value="FAD/NAD(P)-binding domain"/>
    <property type="match status" value="1"/>
</dbReference>
<gene>
    <name evidence="2" type="ORF">QQZ08_009217</name>
</gene>
<feature type="chain" id="PRO_5047403451" description="Amine oxidase domain-containing protein" evidence="1">
    <location>
        <begin position="17"/>
        <end position="462"/>
    </location>
</feature>